<protein>
    <submittedName>
        <fullName evidence="1">Uncharacterized protein</fullName>
    </submittedName>
</protein>
<evidence type="ECO:0000313" key="2">
    <source>
        <dbReference type="Proteomes" id="UP000001402"/>
    </source>
</evidence>
<name>E6VMT9_RHOPX</name>
<dbReference type="EMBL" id="CP002418">
    <property type="protein sequence ID" value="ADU44691.1"/>
    <property type="molecule type" value="Genomic_DNA"/>
</dbReference>
<dbReference type="HOGENOM" id="CLU_1371300_0_0_5"/>
<accession>E6VMT9</accession>
<dbReference type="STRING" id="652103.Rpdx1_3112"/>
<dbReference type="Proteomes" id="UP000001402">
    <property type="component" value="Chromosome"/>
</dbReference>
<organism evidence="1 2">
    <name type="scientific">Rhodopseudomonas palustris (strain DX-1)</name>
    <dbReference type="NCBI Taxonomy" id="652103"/>
    <lineage>
        <taxon>Bacteria</taxon>
        <taxon>Pseudomonadati</taxon>
        <taxon>Pseudomonadota</taxon>
        <taxon>Alphaproteobacteria</taxon>
        <taxon>Hyphomicrobiales</taxon>
        <taxon>Nitrobacteraceae</taxon>
        <taxon>Rhodopseudomonas</taxon>
    </lineage>
</organism>
<dbReference type="KEGG" id="rpx:Rpdx1_3112"/>
<proteinExistence type="predicted"/>
<sequence>MSALAAGKSTKETRCNLDKLRQPIYIDFKPLAGPSTRLASRAFRMAPNVSTDVLYAAKPMPYVRVYRHIHTLWLFIVHHSHDVASISLGESPAIWSALARPIRCEKELDERRTSECDREYLQPSSSSQVIRHQNIRVNPSFRDTEVKFDNRRVLTYPVGWACPRSRFARLSVGRNCIPNDGFKPDRAGAGSPATRRARS</sequence>
<gene>
    <name evidence="1" type="ordered locus">Rpdx1_3112</name>
</gene>
<dbReference type="AlphaFoldDB" id="E6VMT9"/>
<evidence type="ECO:0000313" key="1">
    <source>
        <dbReference type="EMBL" id="ADU44691.1"/>
    </source>
</evidence>
<reference evidence="1" key="1">
    <citation type="submission" date="2010-12" db="EMBL/GenBank/DDBJ databases">
        <title>Complete sequence of Rhodopseudomonas palustris DX-1.</title>
        <authorList>
            <consortium name="US DOE Joint Genome Institute"/>
            <person name="Lucas S."/>
            <person name="Copeland A."/>
            <person name="Lapidus A."/>
            <person name="Cheng J.-F."/>
            <person name="Goodwin L."/>
            <person name="Pitluck S."/>
            <person name="Misra M."/>
            <person name="Chertkov O."/>
            <person name="Detter J.C."/>
            <person name="Han C."/>
            <person name="Tapia R."/>
            <person name="Land M."/>
            <person name="Hauser L."/>
            <person name="Kyrpides N."/>
            <person name="Ivanova N."/>
            <person name="Ovchinnikova G."/>
            <person name="Logan B."/>
            <person name="Oda Y."/>
            <person name="Harwood C."/>
            <person name="Woyke T."/>
        </authorList>
    </citation>
    <scope>NUCLEOTIDE SEQUENCE [LARGE SCALE GENOMIC DNA]</scope>
    <source>
        <strain evidence="1">DX-1</strain>
    </source>
</reference>